<comment type="caution">
    <text evidence="1">The sequence shown here is derived from an EMBL/GenBank/DDBJ whole genome shotgun (WGS) entry which is preliminary data.</text>
</comment>
<name>A0A5J4T716_9EUKA</name>
<sequence>VGGALVACIVENEWNKRVKELIPEDD</sequence>
<reference evidence="1 2" key="1">
    <citation type="submission" date="2019-03" db="EMBL/GenBank/DDBJ databases">
        <title>Single cell metagenomics reveals metabolic interactions within the superorganism composed of flagellate Streblomastix strix and complex community of Bacteroidetes bacteria on its surface.</title>
        <authorList>
            <person name="Treitli S.C."/>
            <person name="Kolisko M."/>
            <person name="Husnik F."/>
            <person name="Keeling P."/>
            <person name="Hampl V."/>
        </authorList>
    </citation>
    <scope>NUCLEOTIDE SEQUENCE [LARGE SCALE GENOMIC DNA]</scope>
    <source>
        <strain evidence="1">ST1C</strain>
    </source>
</reference>
<evidence type="ECO:0000313" key="2">
    <source>
        <dbReference type="Proteomes" id="UP000324800"/>
    </source>
</evidence>
<feature type="non-terminal residue" evidence="1">
    <location>
        <position position="1"/>
    </location>
</feature>
<evidence type="ECO:0000313" key="1">
    <source>
        <dbReference type="EMBL" id="KAA6353310.1"/>
    </source>
</evidence>
<proteinExistence type="predicted"/>
<dbReference type="Proteomes" id="UP000324800">
    <property type="component" value="Unassembled WGS sequence"/>
</dbReference>
<dbReference type="AlphaFoldDB" id="A0A5J4T716"/>
<dbReference type="EMBL" id="SNRW01038367">
    <property type="protein sequence ID" value="KAA6353310.1"/>
    <property type="molecule type" value="Genomic_DNA"/>
</dbReference>
<protein>
    <submittedName>
        <fullName evidence="1">Uncharacterized protein</fullName>
    </submittedName>
</protein>
<gene>
    <name evidence="1" type="ORF">EZS28_051163</name>
</gene>
<accession>A0A5J4T716</accession>
<organism evidence="1 2">
    <name type="scientific">Streblomastix strix</name>
    <dbReference type="NCBI Taxonomy" id="222440"/>
    <lineage>
        <taxon>Eukaryota</taxon>
        <taxon>Metamonada</taxon>
        <taxon>Preaxostyla</taxon>
        <taxon>Oxymonadida</taxon>
        <taxon>Streblomastigidae</taxon>
        <taxon>Streblomastix</taxon>
    </lineage>
</organism>